<feature type="binding site" evidence="10">
    <location>
        <position position="81"/>
    </location>
    <ligand>
        <name>Na(+)</name>
        <dbReference type="ChEBI" id="CHEBI:29101"/>
        <note>structural</note>
    </ligand>
</feature>
<keyword evidence="2 10" id="KW-1003">Cell membrane</keyword>
<keyword evidence="10" id="KW-0813">Transport</keyword>
<comment type="subcellular location">
    <subcellularLocation>
        <location evidence="1 10">Cell membrane</location>
        <topology evidence="1 10">Multi-pass membrane protein</topology>
    </subcellularLocation>
</comment>
<keyword evidence="12" id="KW-1185">Reference proteome</keyword>
<keyword evidence="3 10" id="KW-0812">Transmembrane</keyword>
<dbReference type="Pfam" id="PF02537">
    <property type="entry name" value="CRCB"/>
    <property type="match status" value="1"/>
</dbReference>
<dbReference type="Proteomes" id="UP001296706">
    <property type="component" value="Unassembled WGS sequence"/>
</dbReference>
<evidence type="ECO:0000313" key="11">
    <source>
        <dbReference type="EMBL" id="NMH80428.1"/>
    </source>
</evidence>
<name>A0ABX1RJ78_9PSEU</name>
<keyword evidence="4 10" id="KW-1133">Transmembrane helix</keyword>
<dbReference type="HAMAP" id="MF_00454">
    <property type="entry name" value="FluC"/>
    <property type="match status" value="1"/>
</dbReference>
<accession>A0ABX1RJ78</accession>
<feature type="transmembrane region" description="Helical" evidence="10">
    <location>
        <begin position="39"/>
        <end position="60"/>
    </location>
</feature>
<comment type="activity regulation">
    <text evidence="10">Na(+) is not transported, but it plays an essential structural role and its presence is essential for fluoride channel function.</text>
</comment>
<keyword evidence="10" id="KW-0915">Sodium</keyword>
<evidence type="ECO:0000256" key="2">
    <source>
        <dbReference type="ARBA" id="ARBA00022475"/>
    </source>
</evidence>
<dbReference type="NCBIfam" id="TIGR00494">
    <property type="entry name" value="crcB"/>
    <property type="match status" value="1"/>
</dbReference>
<sequence>MLAGQGPVLAAVSAGGVLGALARWGVGLAWPTRLGAVPWATLTINVVGCLLIGLLIAAVARRHRHHLLRPFLGTGVLGGFTTFSGYAVDAVRLVQHGSAGSVAVYVGGTLLGALAATWIGLGGPRLPTSHR</sequence>
<evidence type="ECO:0000256" key="3">
    <source>
        <dbReference type="ARBA" id="ARBA00022692"/>
    </source>
</evidence>
<evidence type="ECO:0000256" key="8">
    <source>
        <dbReference type="ARBA" id="ARBA00035585"/>
    </source>
</evidence>
<evidence type="ECO:0000256" key="7">
    <source>
        <dbReference type="ARBA" id="ARBA00035120"/>
    </source>
</evidence>
<reference evidence="11 12" key="1">
    <citation type="submission" date="2020-04" db="EMBL/GenBank/DDBJ databases">
        <authorList>
            <person name="Klaysubun C."/>
            <person name="Duangmal K."/>
            <person name="Lipun K."/>
        </authorList>
    </citation>
    <scope>NUCLEOTIDE SEQUENCE [LARGE SCALE GENOMIC DNA]</scope>
    <source>
        <strain evidence="11 12">JCM 11839</strain>
    </source>
</reference>
<evidence type="ECO:0000256" key="9">
    <source>
        <dbReference type="ARBA" id="ARBA00049940"/>
    </source>
</evidence>
<dbReference type="PANTHER" id="PTHR28259:SF1">
    <property type="entry name" value="FLUORIDE EXPORT PROTEIN 1-RELATED"/>
    <property type="match status" value="1"/>
</dbReference>
<comment type="caution">
    <text evidence="11">The sequence shown here is derived from an EMBL/GenBank/DDBJ whole genome shotgun (WGS) entry which is preliminary data.</text>
</comment>
<evidence type="ECO:0000256" key="1">
    <source>
        <dbReference type="ARBA" id="ARBA00004651"/>
    </source>
</evidence>
<organism evidence="11 12">
    <name type="scientific">Pseudonocardia xinjiangensis</name>
    <dbReference type="NCBI Taxonomy" id="75289"/>
    <lineage>
        <taxon>Bacteria</taxon>
        <taxon>Bacillati</taxon>
        <taxon>Actinomycetota</taxon>
        <taxon>Actinomycetes</taxon>
        <taxon>Pseudonocardiales</taxon>
        <taxon>Pseudonocardiaceae</taxon>
        <taxon>Pseudonocardia</taxon>
    </lineage>
</organism>
<proteinExistence type="inferred from homology"/>
<evidence type="ECO:0000313" key="12">
    <source>
        <dbReference type="Proteomes" id="UP001296706"/>
    </source>
</evidence>
<evidence type="ECO:0000256" key="10">
    <source>
        <dbReference type="HAMAP-Rule" id="MF_00454"/>
    </source>
</evidence>
<feature type="transmembrane region" description="Helical" evidence="10">
    <location>
        <begin position="67"/>
        <end position="88"/>
    </location>
</feature>
<keyword evidence="10" id="KW-0406">Ion transport</keyword>
<feature type="binding site" evidence="10">
    <location>
        <position position="78"/>
    </location>
    <ligand>
        <name>Na(+)</name>
        <dbReference type="ChEBI" id="CHEBI:29101"/>
        <note>structural</note>
    </ligand>
</feature>
<comment type="similarity">
    <text evidence="7 10">Belongs to the fluoride channel Fluc/FEX (TC 1.A.43) family.</text>
</comment>
<keyword evidence="6 10" id="KW-0407">Ion channel</keyword>
<keyword evidence="5 10" id="KW-0472">Membrane</keyword>
<protein>
    <recommendedName>
        <fullName evidence="10">Fluoride-specific ion channel FluC</fullName>
    </recommendedName>
</protein>
<comment type="catalytic activity">
    <reaction evidence="8">
        <text>fluoride(in) = fluoride(out)</text>
        <dbReference type="Rhea" id="RHEA:76159"/>
        <dbReference type="ChEBI" id="CHEBI:17051"/>
    </reaction>
    <physiologicalReaction direction="left-to-right" evidence="8">
        <dbReference type="Rhea" id="RHEA:76160"/>
    </physiologicalReaction>
</comment>
<dbReference type="InterPro" id="IPR003691">
    <property type="entry name" value="FluC"/>
</dbReference>
<dbReference type="PANTHER" id="PTHR28259">
    <property type="entry name" value="FLUORIDE EXPORT PROTEIN 1-RELATED"/>
    <property type="match status" value="1"/>
</dbReference>
<dbReference type="EMBL" id="JAAXKY010000101">
    <property type="protein sequence ID" value="NMH80428.1"/>
    <property type="molecule type" value="Genomic_DNA"/>
</dbReference>
<feature type="transmembrane region" description="Helical" evidence="10">
    <location>
        <begin position="100"/>
        <end position="121"/>
    </location>
</feature>
<keyword evidence="10" id="KW-0479">Metal-binding</keyword>
<comment type="function">
    <text evidence="9 10">Fluoride-specific ion channel. Important for reducing fluoride concentration in the cell, thus reducing its toxicity.</text>
</comment>
<evidence type="ECO:0000256" key="6">
    <source>
        <dbReference type="ARBA" id="ARBA00023303"/>
    </source>
</evidence>
<evidence type="ECO:0000256" key="5">
    <source>
        <dbReference type="ARBA" id="ARBA00023136"/>
    </source>
</evidence>
<evidence type="ECO:0000256" key="4">
    <source>
        <dbReference type="ARBA" id="ARBA00022989"/>
    </source>
</evidence>
<gene>
    <name evidence="10 11" type="primary">crcB</name>
    <name evidence="10" type="synonym">fluC</name>
    <name evidence="11" type="ORF">HF577_25495</name>
</gene>